<dbReference type="Pfam" id="PF12008">
    <property type="entry name" value="EcoR124_C"/>
    <property type="match status" value="1"/>
</dbReference>
<dbReference type="GeneID" id="41323959"/>
<protein>
    <submittedName>
        <fullName evidence="2">HsdR family type I site-specific deoxyribonuclease</fullName>
    </submittedName>
</protein>
<keyword evidence="3" id="KW-1185">Reference proteome</keyword>
<accession>R9TBR6</accession>
<dbReference type="AlphaFoldDB" id="R9TBR6"/>
<proteinExistence type="predicted"/>
<dbReference type="InterPro" id="IPR022625">
    <property type="entry name" value="TypeI_RM_Rsu_C"/>
</dbReference>
<dbReference type="HOGENOM" id="CLU_2550068_0_0_2"/>
<sequence length="82" mass="9351">MKFILEQKGSDLSTIIAEEYLKPEETRKYPGNSFRSGMLKTIGTSVDLSVPSVSRFGSENRLTRKQNIIKYNNFLDKYSGLI</sequence>
<dbReference type="RefSeq" id="WP_020449418.1">
    <property type="nucleotide sequence ID" value="NC_021353.1"/>
</dbReference>
<evidence type="ECO:0000313" key="2">
    <source>
        <dbReference type="EMBL" id="AGN26893.1"/>
    </source>
</evidence>
<organism evidence="2 3">
    <name type="scientific">Methanomassiliicoccus intestinalis (strain Issoire-Mx1)</name>
    <dbReference type="NCBI Taxonomy" id="1295009"/>
    <lineage>
        <taxon>Archaea</taxon>
        <taxon>Methanobacteriati</taxon>
        <taxon>Thermoplasmatota</taxon>
        <taxon>Thermoplasmata</taxon>
        <taxon>Methanomassiliicoccales</taxon>
        <taxon>Methanomassiliicoccaceae</taxon>
        <taxon>Methanomassiliicoccus</taxon>
    </lineage>
</organism>
<reference evidence="2 3" key="1">
    <citation type="journal article" date="2013" name="Genome Announc.">
        <title>Genome sequence of 'Candidatus Methanomassiliicoccus intestinalis' Issoire-Mx1, a third thermoplasmatales-related methanogenic archaeon from human feces.</title>
        <authorList>
            <person name="Borrel G."/>
            <person name="Harris H.M."/>
            <person name="Parisot N."/>
            <person name="Gaci N."/>
            <person name="Tottey W."/>
            <person name="Mihajlovski A."/>
            <person name="Deane J."/>
            <person name="Gribaldo S."/>
            <person name="Bardot O."/>
            <person name="Peyretaillade E."/>
            <person name="Peyret P."/>
            <person name="O'Toole P.W."/>
            <person name="Brugere J.F."/>
        </authorList>
    </citation>
    <scope>NUCLEOTIDE SEQUENCE [LARGE SCALE GENOMIC DNA]</scope>
    <source>
        <strain evidence="2 3">Issoire-Mx1</strain>
    </source>
</reference>
<feature type="domain" description="Type I restriction enzyme R protein C-terminal" evidence="1">
    <location>
        <begin position="2"/>
        <end position="70"/>
    </location>
</feature>
<dbReference type="InParanoid" id="R9TBR6"/>
<evidence type="ECO:0000259" key="1">
    <source>
        <dbReference type="Pfam" id="PF12008"/>
    </source>
</evidence>
<dbReference type="Proteomes" id="UP000014070">
    <property type="component" value="Chromosome"/>
</dbReference>
<name>R9TBR6_METII</name>
<dbReference type="KEGG" id="mer:MMINT_15855"/>
<evidence type="ECO:0000313" key="3">
    <source>
        <dbReference type="Proteomes" id="UP000014070"/>
    </source>
</evidence>
<dbReference type="EMBL" id="CP005934">
    <property type="protein sequence ID" value="AGN26893.1"/>
    <property type="molecule type" value="Genomic_DNA"/>
</dbReference>
<gene>
    <name evidence="2" type="ORF">MMINT_15855</name>
</gene>